<evidence type="ECO:0000256" key="1">
    <source>
        <dbReference type="SAM" id="MobiDB-lite"/>
    </source>
</evidence>
<feature type="region of interest" description="Disordered" evidence="1">
    <location>
        <begin position="82"/>
        <end position="126"/>
    </location>
</feature>
<comment type="caution">
    <text evidence="3">The sequence shown here is derived from an EMBL/GenBank/DDBJ whole genome shotgun (WGS) entry which is preliminary data.</text>
</comment>
<organism evidence="3 4">
    <name type="scientific">Spartinivicinus marinus</name>
    <dbReference type="NCBI Taxonomy" id="2994442"/>
    <lineage>
        <taxon>Bacteria</taxon>
        <taxon>Pseudomonadati</taxon>
        <taxon>Pseudomonadota</taxon>
        <taxon>Gammaproteobacteria</taxon>
        <taxon>Oceanospirillales</taxon>
        <taxon>Zooshikellaceae</taxon>
        <taxon>Spartinivicinus</taxon>
    </lineage>
</organism>
<proteinExistence type="predicted"/>
<gene>
    <name evidence="3" type="ORF">H0A36_07635</name>
</gene>
<protein>
    <submittedName>
        <fullName evidence="3">Uncharacterized protein</fullName>
    </submittedName>
</protein>
<dbReference type="RefSeq" id="WP_180567910.1">
    <property type="nucleotide sequence ID" value="NZ_JACCKB010000008.1"/>
</dbReference>
<feature type="compositionally biased region" description="Basic and acidic residues" evidence="1">
    <location>
        <begin position="88"/>
        <end position="97"/>
    </location>
</feature>
<dbReference type="Proteomes" id="UP000569732">
    <property type="component" value="Unassembled WGS sequence"/>
</dbReference>
<sequence>MTRSLSRFLKGLLRGIVAVALFTPWYVDNNQDYLAPAGLVALYDALTKGAESAYRAGHVVAVAELLMFVLLLGLFIILPSPKAKRTKSKTEAQDKRKPATRQQQTKQKKRTKSTPQQSKERITPTI</sequence>
<evidence type="ECO:0000313" key="4">
    <source>
        <dbReference type="Proteomes" id="UP000569732"/>
    </source>
</evidence>
<keyword evidence="2" id="KW-0812">Transmembrane</keyword>
<accession>A0A853HXB7</accession>
<name>A0A853HXB7_9GAMM</name>
<keyword evidence="2" id="KW-0472">Membrane</keyword>
<evidence type="ECO:0000313" key="3">
    <source>
        <dbReference type="EMBL" id="NYZ65883.1"/>
    </source>
</evidence>
<feature type="transmembrane region" description="Helical" evidence="2">
    <location>
        <begin position="56"/>
        <end position="78"/>
    </location>
</feature>
<evidence type="ECO:0000256" key="2">
    <source>
        <dbReference type="SAM" id="Phobius"/>
    </source>
</evidence>
<dbReference type="EMBL" id="JACCKB010000008">
    <property type="protein sequence ID" value="NYZ65883.1"/>
    <property type="molecule type" value="Genomic_DNA"/>
</dbReference>
<dbReference type="AlphaFoldDB" id="A0A853HXB7"/>
<keyword evidence="2" id="KW-1133">Transmembrane helix</keyword>
<keyword evidence="4" id="KW-1185">Reference proteome</keyword>
<reference evidence="3 4" key="1">
    <citation type="submission" date="2020-07" db="EMBL/GenBank/DDBJ databases">
        <title>Endozoicomonas sp. nov., isolated from sediment.</title>
        <authorList>
            <person name="Gu T."/>
        </authorList>
    </citation>
    <scope>NUCLEOTIDE SEQUENCE [LARGE SCALE GENOMIC DNA]</scope>
    <source>
        <strain evidence="3 4">SM1973</strain>
    </source>
</reference>
<feature type="transmembrane region" description="Helical" evidence="2">
    <location>
        <begin position="12"/>
        <end position="27"/>
    </location>
</feature>